<dbReference type="InterPro" id="IPR053896">
    <property type="entry name" value="BTN3A2-like_Ig-C"/>
</dbReference>
<dbReference type="PROSITE" id="PS50188">
    <property type="entry name" value="B302_SPRY"/>
    <property type="match status" value="1"/>
</dbReference>
<dbReference type="PANTHER" id="PTHR24100:SF130">
    <property type="entry name" value="BUTYROPHILIN-LIKE PROTEIN 9"/>
    <property type="match status" value="1"/>
</dbReference>
<dbReference type="Gene3D" id="2.60.40.10">
    <property type="entry name" value="Immunoglobulins"/>
    <property type="match status" value="2"/>
</dbReference>
<dbReference type="InterPro" id="IPR003879">
    <property type="entry name" value="Butyrophylin_SPRY"/>
</dbReference>
<dbReference type="PRINTS" id="PR01407">
    <property type="entry name" value="BUTYPHLNCDUF"/>
</dbReference>
<dbReference type="InterPro" id="IPR006574">
    <property type="entry name" value="PRY"/>
</dbReference>
<evidence type="ECO:0000256" key="1">
    <source>
        <dbReference type="ARBA" id="ARBA00004479"/>
    </source>
</evidence>
<dbReference type="InterPro" id="IPR036179">
    <property type="entry name" value="Ig-like_dom_sf"/>
</dbReference>
<dbReference type="Pfam" id="PF00622">
    <property type="entry name" value="SPRY"/>
    <property type="match status" value="1"/>
</dbReference>
<dbReference type="InterPro" id="IPR050504">
    <property type="entry name" value="IgSF_BTN/MOG"/>
</dbReference>
<dbReference type="InterPro" id="IPR013106">
    <property type="entry name" value="Ig_V-set"/>
</dbReference>
<accession>A0A3B3QQE7</accession>
<feature type="domain" description="Ig-like" evidence="11">
    <location>
        <begin position="135"/>
        <end position="220"/>
    </location>
</feature>
<feature type="transmembrane region" description="Helical" evidence="9">
    <location>
        <begin position="12"/>
        <end position="34"/>
    </location>
</feature>
<evidence type="ECO:0000256" key="9">
    <source>
        <dbReference type="SAM" id="Phobius"/>
    </source>
</evidence>
<dbReference type="Pfam" id="PF13765">
    <property type="entry name" value="PRY"/>
    <property type="match status" value="1"/>
</dbReference>
<dbReference type="Pfam" id="PF22705">
    <property type="entry name" value="C2-set_3"/>
    <property type="match status" value="1"/>
</dbReference>
<dbReference type="GO" id="GO:0009897">
    <property type="term" value="C:external side of plasma membrane"/>
    <property type="evidence" value="ECO:0007669"/>
    <property type="project" value="TreeGrafter"/>
</dbReference>
<evidence type="ECO:0000256" key="7">
    <source>
        <dbReference type="ARBA" id="ARBA00023157"/>
    </source>
</evidence>
<dbReference type="InterPro" id="IPR043136">
    <property type="entry name" value="B30.2/SPRY_sf"/>
</dbReference>
<comment type="similarity">
    <text evidence="2">Belongs to the immunoglobulin superfamily. BTN/MOG family.</text>
</comment>
<evidence type="ECO:0000256" key="4">
    <source>
        <dbReference type="ARBA" id="ARBA00022729"/>
    </source>
</evidence>
<dbReference type="PANTHER" id="PTHR24100">
    <property type="entry name" value="BUTYROPHILIN"/>
    <property type="match status" value="1"/>
</dbReference>
<reference evidence="12" key="1">
    <citation type="submission" date="2025-08" db="UniProtKB">
        <authorList>
            <consortium name="Ensembl"/>
        </authorList>
    </citation>
    <scope>IDENTIFICATION</scope>
</reference>
<name>A0A3B3QQE7_9TELE</name>
<keyword evidence="5 9" id="KW-1133">Transmembrane helix</keyword>
<dbReference type="SMART" id="SM00589">
    <property type="entry name" value="PRY"/>
    <property type="match status" value="1"/>
</dbReference>
<dbReference type="STRING" id="1676925.ENSPKIP00000008373"/>
<dbReference type="GO" id="GO:0001817">
    <property type="term" value="P:regulation of cytokine production"/>
    <property type="evidence" value="ECO:0007669"/>
    <property type="project" value="TreeGrafter"/>
</dbReference>
<dbReference type="SUPFAM" id="SSF49899">
    <property type="entry name" value="Concanavalin A-like lectins/glucanases"/>
    <property type="match status" value="1"/>
</dbReference>
<evidence type="ECO:0000259" key="11">
    <source>
        <dbReference type="PROSITE" id="PS50835"/>
    </source>
</evidence>
<dbReference type="InterPro" id="IPR003877">
    <property type="entry name" value="SPRY_dom"/>
</dbReference>
<organism evidence="12 13">
    <name type="scientific">Paramormyrops kingsleyae</name>
    <dbReference type="NCBI Taxonomy" id="1676925"/>
    <lineage>
        <taxon>Eukaryota</taxon>
        <taxon>Metazoa</taxon>
        <taxon>Chordata</taxon>
        <taxon>Craniata</taxon>
        <taxon>Vertebrata</taxon>
        <taxon>Euteleostomi</taxon>
        <taxon>Actinopterygii</taxon>
        <taxon>Neopterygii</taxon>
        <taxon>Teleostei</taxon>
        <taxon>Osteoglossocephala</taxon>
        <taxon>Osteoglossomorpha</taxon>
        <taxon>Osteoglossiformes</taxon>
        <taxon>Mormyridae</taxon>
        <taxon>Paramormyrops</taxon>
    </lineage>
</organism>
<protein>
    <recommendedName>
        <fullName evidence="14">Butyrophilin subfamily 1 member A1-like</fullName>
    </recommendedName>
</protein>
<keyword evidence="6 9" id="KW-0472">Membrane</keyword>
<keyword evidence="8" id="KW-0393">Immunoglobulin domain</keyword>
<evidence type="ECO:0000259" key="10">
    <source>
        <dbReference type="PROSITE" id="PS50188"/>
    </source>
</evidence>
<proteinExistence type="inferred from homology"/>
<evidence type="ECO:0008006" key="14">
    <source>
        <dbReference type="Google" id="ProtNLM"/>
    </source>
</evidence>
<comment type="subcellular location">
    <subcellularLocation>
        <location evidence="1">Membrane</location>
        <topology evidence="1">Single-pass type I membrane protein</topology>
    </subcellularLocation>
</comment>
<evidence type="ECO:0000256" key="6">
    <source>
        <dbReference type="ARBA" id="ARBA00023136"/>
    </source>
</evidence>
<sequence length="468" mass="53282">MVSSWLTVQTKLFLCVMFFYINSILIVPSTPVIITTGYDVLLPCYLSPERSVVSMEIRWFRDQFSDYIYLYKPGIDSKGKGYEDRVSLFSQELEKGNVSLLLTDVRLADQGDYKCHVSLGDWFEEPTLELTVRQPGSKPIIEVLKRNRDSIELSCSSENWYPEPNMLWTDSNGRELEAQTDKATQKSVGGSYSITSQININESFEEVVKCIVGEQNQRIHFESLIKLSGESIVEVMHISVFSRVCYSNLQEILVRLLVNLDDVTLDEKTAHPKLRVAEDGKSAGWVEKDKTADGKNKPKEQSIDINSKRFDDQQCVLAKEGFTSGRHYWQVEFGKQASWQVGVGKETKDKQEILTSVKGYWILNSSSDTSLSASTAPPTILPTDLKPERVGVYLDYEEGQISFYNVDHRCHIYTFKDEFTVKLFPFTTISANSASLILAYSHFNVQPVYRNETQSCVGDNLHKFYTPL</sequence>
<keyword evidence="7" id="KW-1015">Disulfide bond</keyword>
<dbReference type="InterPro" id="IPR001870">
    <property type="entry name" value="B30.2/SPRY"/>
</dbReference>
<evidence type="ECO:0000313" key="13">
    <source>
        <dbReference type="Proteomes" id="UP000261540"/>
    </source>
</evidence>
<dbReference type="GeneTree" id="ENSGT01120000271914"/>
<reference evidence="12" key="2">
    <citation type="submission" date="2025-09" db="UniProtKB">
        <authorList>
            <consortium name="Ensembl"/>
        </authorList>
    </citation>
    <scope>IDENTIFICATION</scope>
</reference>
<keyword evidence="13" id="KW-1185">Reference proteome</keyword>
<evidence type="ECO:0000256" key="5">
    <source>
        <dbReference type="ARBA" id="ARBA00022989"/>
    </source>
</evidence>
<dbReference type="SUPFAM" id="SSF48726">
    <property type="entry name" value="Immunoglobulin"/>
    <property type="match status" value="2"/>
</dbReference>
<dbReference type="FunFam" id="2.60.120.920:FF:000004">
    <property type="entry name" value="Butyrophilin subfamily 1 member A1"/>
    <property type="match status" value="1"/>
</dbReference>
<dbReference type="SMART" id="SM00409">
    <property type="entry name" value="IG"/>
    <property type="match status" value="1"/>
</dbReference>
<dbReference type="InterPro" id="IPR013783">
    <property type="entry name" value="Ig-like_fold"/>
</dbReference>
<dbReference type="InterPro" id="IPR007110">
    <property type="entry name" value="Ig-like_dom"/>
</dbReference>
<feature type="domain" description="B30.2/SPRY" evidence="10">
    <location>
        <begin position="242"/>
        <end position="445"/>
    </location>
</feature>
<dbReference type="PROSITE" id="PS50835">
    <property type="entry name" value="IG_LIKE"/>
    <property type="match status" value="2"/>
</dbReference>
<dbReference type="Proteomes" id="UP000261540">
    <property type="component" value="Unplaced"/>
</dbReference>
<evidence type="ECO:0000256" key="3">
    <source>
        <dbReference type="ARBA" id="ARBA00022692"/>
    </source>
</evidence>
<dbReference type="Gene3D" id="2.60.120.920">
    <property type="match status" value="1"/>
</dbReference>
<dbReference type="FunFam" id="2.60.40.10:FF:000208">
    <property type="entry name" value="Butyrophilin subfamily 1 member A1"/>
    <property type="match status" value="1"/>
</dbReference>
<evidence type="ECO:0000313" key="12">
    <source>
        <dbReference type="Ensembl" id="ENSPKIP00000008373.1"/>
    </source>
</evidence>
<keyword evidence="4" id="KW-0732">Signal</keyword>
<dbReference type="SMART" id="SM00449">
    <property type="entry name" value="SPRY"/>
    <property type="match status" value="1"/>
</dbReference>
<dbReference type="GO" id="GO:0050852">
    <property type="term" value="P:T cell receptor signaling pathway"/>
    <property type="evidence" value="ECO:0007669"/>
    <property type="project" value="TreeGrafter"/>
</dbReference>
<dbReference type="InterPro" id="IPR013320">
    <property type="entry name" value="ConA-like_dom_sf"/>
</dbReference>
<dbReference type="Ensembl" id="ENSPKIT00000032452.1">
    <property type="protein sequence ID" value="ENSPKIP00000008373.1"/>
    <property type="gene ID" value="ENSPKIG00000023881.1"/>
</dbReference>
<dbReference type="GO" id="GO:0005102">
    <property type="term" value="F:signaling receptor binding"/>
    <property type="evidence" value="ECO:0007669"/>
    <property type="project" value="TreeGrafter"/>
</dbReference>
<feature type="domain" description="Ig-like" evidence="11">
    <location>
        <begin position="22"/>
        <end position="131"/>
    </location>
</feature>
<dbReference type="InterPro" id="IPR003599">
    <property type="entry name" value="Ig_sub"/>
</dbReference>
<dbReference type="AlphaFoldDB" id="A0A3B3QQE7"/>
<keyword evidence="3 9" id="KW-0812">Transmembrane</keyword>
<dbReference type="CDD" id="cd13733">
    <property type="entry name" value="SPRY_PRY_C-I_1"/>
    <property type="match status" value="1"/>
</dbReference>
<evidence type="ECO:0000256" key="2">
    <source>
        <dbReference type="ARBA" id="ARBA00007591"/>
    </source>
</evidence>
<evidence type="ECO:0000256" key="8">
    <source>
        <dbReference type="ARBA" id="ARBA00023319"/>
    </source>
</evidence>
<dbReference type="Pfam" id="PF07686">
    <property type="entry name" value="V-set"/>
    <property type="match status" value="1"/>
</dbReference>